<reference evidence="2 3" key="1">
    <citation type="submission" date="2016-01" db="EMBL/GenBank/DDBJ databases">
        <title>The new phylogeny of the genus Mycobacterium.</title>
        <authorList>
            <person name="Tarcisio F."/>
            <person name="Conor M."/>
            <person name="Antonella G."/>
            <person name="Elisabetta G."/>
            <person name="Giulia F.S."/>
            <person name="Sara T."/>
            <person name="Anna F."/>
            <person name="Clotilde B."/>
            <person name="Roberto B."/>
            <person name="Veronica D.S."/>
            <person name="Fabio R."/>
            <person name="Monica P."/>
            <person name="Olivier J."/>
            <person name="Enrico T."/>
            <person name="Nicola S."/>
        </authorList>
    </citation>
    <scope>NUCLEOTIDE SEQUENCE [LARGE SCALE GENOMIC DNA]</scope>
    <source>
        <strain evidence="2 3">DSM 44616</strain>
    </source>
</reference>
<accession>A0AAJ3NPK0</accession>
<protein>
    <recommendedName>
        <fullName evidence="4">AAA family ATPase</fullName>
    </recommendedName>
</protein>
<dbReference type="Gene3D" id="3.40.50.300">
    <property type="entry name" value="P-loop containing nucleotide triphosphate hydrolases"/>
    <property type="match status" value="1"/>
</dbReference>
<dbReference type="AlphaFoldDB" id="A0AAJ3NPK0"/>
<evidence type="ECO:0000313" key="3">
    <source>
        <dbReference type="Proteomes" id="UP000193387"/>
    </source>
</evidence>
<dbReference type="InterPro" id="IPR027417">
    <property type="entry name" value="P-loop_NTPase"/>
</dbReference>
<dbReference type="Pfam" id="PF13481">
    <property type="entry name" value="AAA_25"/>
    <property type="match status" value="1"/>
</dbReference>
<dbReference type="RefSeq" id="WP_085256459.1">
    <property type="nucleotide sequence ID" value="NZ_AP022573.1"/>
</dbReference>
<feature type="compositionally biased region" description="Basic and acidic residues" evidence="1">
    <location>
        <begin position="1"/>
        <end position="22"/>
    </location>
</feature>
<comment type="caution">
    <text evidence="2">The sequence shown here is derived from an EMBL/GenBank/DDBJ whole genome shotgun (WGS) entry which is preliminary data.</text>
</comment>
<gene>
    <name evidence="2" type="ORF">AWC23_16470</name>
</gene>
<evidence type="ECO:0008006" key="4">
    <source>
        <dbReference type="Google" id="ProtNLM"/>
    </source>
</evidence>
<keyword evidence="3" id="KW-1185">Reference proteome</keyword>
<dbReference type="EMBL" id="LQPR01000038">
    <property type="protein sequence ID" value="ORW70673.1"/>
    <property type="molecule type" value="Genomic_DNA"/>
</dbReference>
<organism evidence="2 3">
    <name type="scientific">Mycobacterium saskatchewanense</name>
    <dbReference type="NCBI Taxonomy" id="220927"/>
    <lineage>
        <taxon>Bacteria</taxon>
        <taxon>Bacillati</taxon>
        <taxon>Actinomycetota</taxon>
        <taxon>Actinomycetes</taxon>
        <taxon>Mycobacteriales</taxon>
        <taxon>Mycobacteriaceae</taxon>
        <taxon>Mycobacterium</taxon>
        <taxon>Mycobacterium simiae complex</taxon>
    </lineage>
</organism>
<name>A0AAJ3NPK0_9MYCO</name>
<feature type="region of interest" description="Disordered" evidence="1">
    <location>
        <begin position="1"/>
        <end position="52"/>
    </location>
</feature>
<evidence type="ECO:0000256" key="1">
    <source>
        <dbReference type="SAM" id="MobiDB-lite"/>
    </source>
</evidence>
<dbReference type="Proteomes" id="UP000193387">
    <property type="component" value="Unassembled WGS sequence"/>
</dbReference>
<sequence length="475" mass="52172">MTNEELIARGKRIAESGKHAPKPDPFGTTGAHRVVDKPPHLGEWFDDDERSGHMPDDPHLLGAHDELQALNNHPVNNGVTLPAAAAGETPADDLETRIGYRLDWLRITREAKRRLDDEEHPPAVPPPVKNLAELLDEPDAPIRYTIDQLAPAEGRIVLSAQYKAGKTITVGNLLRALADGDPFLGRFEPASGHRIALIDDELSERMLRSWLRDQQIRNTSAVVDVASLRGRISAFNLLNDRCREQWSARLADLGATFVVLDCLRPILDALGLDEHREAGRFLVPFDAMLADAGVTDALIVHHMGHGAERARGDSRIEDWPDVIWRIVREKPDDPSSPRFFHAIGRDVSVPEGRLDFDTRTRRLTYASGSRKDSKAEAAKVAVVEWLAGRELRGEPAVSKNAIETAFKDGDHPQRAIRDGLAAAVKDGLVVVEGGDRNGVAKLHRIANPCSECGLPVSGGTDRHLSCPEKAEELAL</sequence>
<proteinExistence type="predicted"/>
<evidence type="ECO:0000313" key="2">
    <source>
        <dbReference type="EMBL" id="ORW70673.1"/>
    </source>
</evidence>